<dbReference type="AlphaFoldDB" id="A0A6F9DL56"/>
<sequence>MNVSMPVESALVPEPEPKANKDDENELVNVQQFQFAVESSSEEEEDNDDNELQNAGYEPLSMVEAVDDAEHVSSDEEIVENSQEEQPQRELSVNTDLVKVAMKNIHLDEANIPAWAKDISDTAWDDFVKQTICKDSIDSNENTQQANSSSSSTT</sequence>
<dbReference type="EMBL" id="LR787854">
    <property type="protein sequence ID" value="CAB3263716.1"/>
    <property type="molecule type" value="mRNA"/>
</dbReference>
<gene>
    <name evidence="2" type="primary">Mea1</name>
</gene>
<evidence type="ECO:0000313" key="2">
    <source>
        <dbReference type="EMBL" id="CAB3263716.1"/>
    </source>
</evidence>
<name>A0A6F9DL56_9ASCI</name>
<feature type="compositionally biased region" description="Acidic residues" evidence="1">
    <location>
        <begin position="40"/>
        <end position="51"/>
    </location>
</feature>
<evidence type="ECO:0000256" key="1">
    <source>
        <dbReference type="SAM" id="MobiDB-lite"/>
    </source>
</evidence>
<accession>A0A6F9DL56</accession>
<proteinExistence type="evidence at transcript level"/>
<feature type="region of interest" description="Disordered" evidence="1">
    <location>
        <begin position="1"/>
        <end position="24"/>
    </location>
</feature>
<reference evidence="2" key="1">
    <citation type="submission" date="2020-04" db="EMBL/GenBank/DDBJ databases">
        <authorList>
            <person name="Neveu A P."/>
        </authorList>
    </citation>
    <scope>NUCLEOTIDE SEQUENCE</scope>
    <source>
        <tissue evidence="2">Whole embryo</tissue>
    </source>
</reference>
<protein>
    <submittedName>
        <fullName evidence="2">Male-enhanced antigen 1-like</fullName>
    </submittedName>
</protein>
<dbReference type="Pfam" id="PF06910">
    <property type="entry name" value="MEA1"/>
    <property type="match status" value="1"/>
</dbReference>
<organism evidence="2">
    <name type="scientific">Phallusia mammillata</name>
    <dbReference type="NCBI Taxonomy" id="59560"/>
    <lineage>
        <taxon>Eukaryota</taxon>
        <taxon>Metazoa</taxon>
        <taxon>Chordata</taxon>
        <taxon>Tunicata</taxon>
        <taxon>Ascidiacea</taxon>
        <taxon>Phlebobranchia</taxon>
        <taxon>Ascidiidae</taxon>
        <taxon>Phallusia</taxon>
    </lineage>
</organism>
<feature type="region of interest" description="Disordered" evidence="1">
    <location>
        <begin position="36"/>
        <end position="90"/>
    </location>
</feature>